<dbReference type="EMBL" id="CACRXK020014914">
    <property type="protein sequence ID" value="CAB4027622.1"/>
    <property type="molecule type" value="Genomic_DNA"/>
</dbReference>
<dbReference type="InterPro" id="IPR012337">
    <property type="entry name" value="RNaseH-like_sf"/>
</dbReference>
<evidence type="ECO:0000313" key="2">
    <source>
        <dbReference type="Proteomes" id="UP001152795"/>
    </source>
</evidence>
<dbReference type="Gene3D" id="3.30.420.10">
    <property type="entry name" value="Ribonuclease H-like superfamily/Ribonuclease H"/>
    <property type="match status" value="1"/>
</dbReference>
<dbReference type="PANTHER" id="PTHR46791">
    <property type="entry name" value="EXPRESSED PROTEIN"/>
    <property type="match status" value="1"/>
</dbReference>
<protein>
    <submittedName>
        <fullName evidence="1">PREDICTED: uncharacterized protein LOC107352934</fullName>
    </submittedName>
</protein>
<dbReference type="AlphaFoldDB" id="A0A7D9JEZ2"/>
<name>A0A7D9JEZ2_PARCT</name>
<dbReference type="SUPFAM" id="SSF53098">
    <property type="entry name" value="Ribonuclease H-like"/>
    <property type="match status" value="1"/>
</dbReference>
<comment type="caution">
    <text evidence="1">The sequence shown here is derived from an EMBL/GenBank/DDBJ whole genome shotgun (WGS) entry which is preliminary data.</text>
</comment>
<keyword evidence="2" id="KW-1185">Reference proteome</keyword>
<accession>A0A7D9JEZ2</accession>
<dbReference type="InterPro" id="IPR001584">
    <property type="entry name" value="Integrase_cat-core"/>
</dbReference>
<dbReference type="OrthoDB" id="2686689at2759"/>
<dbReference type="PANTHER" id="PTHR46791:SF4">
    <property type="match status" value="1"/>
</dbReference>
<dbReference type="InterPro" id="IPR036397">
    <property type="entry name" value="RNaseH_sf"/>
</dbReference>
<dbReference type="Proteomes" id="UP001152795">
    <property type="component" value="Unassembled WGS sequence"/>
</dbReference>
<gene>
    <name evidence="1" type="ORF">PACLA_8A074141</name>
</gene>
<dbReference type="Pfam" id="PF24764">
    <property type="entry name" value="rva_4"/>
    <property type="match status" value="1"/>
</dbReference>
<dbReference type="InterPro" id="IPR058913">
    <property type="entry name" value="Integrase_dom_put"/>
</dbReference>
<dbReference type="GO" id="GO:0015074">
    <property type="term" value="P:DNA integration"/>
    <property type="evidence" value="ECO:0007669"/>
    <property type="project" value="InterPro"/>
</dbReference>
<dbReference type="GO" id="GO:0003676">
    <property type="term" value="F:nucleic acid binding"/>
    <property type="evidence" value="ECO:0007669"/>
    <property type="project" value="InterPro"/>
</dbReference>
<proteinExistence type="predicted"/>
<organism evidence="1 2">
    <name type="scientific">Paramuricea clavata</name>
    <name type="common">Red gorgonian</name>
    <name type="synonym">Violescent sea-whip</name>
    <dbReference type="NCBI Taxonomy" id="317549"/>
    <lineage>
        <taxon>Eukaryota</taxon>
        <taxon>Metazoa</taxon>
        <taxon>Cnidaria</taxon>
        <taxon>Anthozoa</taxon>
        <taxon>Octocorallia</taxon>
        <taxon>Malacalcyonacea</taxon>
        <taxon>Plexauridae</taxon>
        <taxon>Paramuricea</taxon>
    </lineage>
</organism>
<dbReference type="PROSITE" id="PS50994">
    <property type="entry name" value="INTEGRASE"/>
    <property type="match status" value="1"/>
</dbReference>
<reference evidence="1" key="1">
    <citation type="submission" date="2020-04" db="EMBL/GenBank/DDBJ databases">
        <authorList>
            <person name="Alioto T."/>
            <person name="Alioto T."/>
            <person name="Gomez Garrido J."/>
        </authorList>
    </citation>
    <scope>NUCLEOTIDE SEQUENCE</scope>
    <source>
        <strain evidence="1">A484AB</strain>
    </source>
</reference>
<sequence length="503" mass="58439">MADLRSILESVVSLFNEIESFNSGATDQFTNLGYLETLNVRAEECIRLLRTLLQRISEITRERQGQSINHNMQLRDDFQQICNAFERSYYRFLQSTTASTDQLNFSCQTERTSVPGRPRVIITRQQIEALREIHFSWSCVARLLGVSERTLDRRRREFQMPMGRACYSNIGDDELDRIISEIIGLSPNAGETLVQGALRHRGFLIQRRRVRASLLRVDPISRLLRRRQLIYRRCYQVRAPNSLWHVDGNHKLIRWRFVVHGAIDGYSRLVTFLHCSTNNQAATVLQHFTSAIGRFGCPSRVRTDMGLENVEIARYMLYRRGIGRGSIITGSSVHNQRIERLWRDVFRCVSYQFRNIFFYMEESNILDPLAEVHLFCLHYVYLPRINRALTEFVEQWNQHPVSTEENRSPYQLWVSGMLASANSLSTAVRDVIDGTEEPLLQYYGVDEDGPIVADDDDNIVNVPPLNIELSQEQEHLIMDQIDPLLEDNNYGINSFIRMVNLLQ</sequence>
<evidence type="ECO:0000313" key="1">
    <source>
        <dbReference type="EMBL" id="CAB4027622.1"/>
    </source>
</evidence>